<protein>
    <recommendedName>
        <fullName evidence="12">Amyloid beta precursor like protein 2</fullName>
    </recommendedName>
    <alternativeName>
        <fullName evidence="17">Amyloid beta (A4) precursor-like protein 2</fullName>
    </alternativeName>
    <alternativeName>
        <fullName evidence="13">Amyloid protein homolog</fullName>
    </alternativeName>
    <alternativeName>
        <fullName evidence="14">Amyloid-like protein 2</fullName>
    </alternativeName>
    <alternativeName>
        <fullName evidence="15">CDEI box-binding protein</fullName>
    </alternativeName>
    <alternativeName>
        <fullName evidence="16">Sperm membrane protein YWK-II</fullName>
    </alternativeName>
</protein>
<dbReference type="SUPFAM" id="SSF57362">
    <property type="entry name" value="BPTI-like"/>
    <property type="match status" value="1"/>
</dbReference>
<dbReference type="PROSITE" id="PS51870">
    <property type="entry name" value="APP_E2"/>
    <property type="match status" value="1"/>
</dbReference>
<dbReference type="PROSITE" id="PS50279">
    <property type="entry name" value="BPTI_KUNITZ_2"/>
    <property type="match status" value="1"/>
</dbReference>
<dbReference type="InterPro" id="IPR024329">
    <property type="entry name" value="Amyloid_glyco_E2_domain"/>
</dbReference>
<reference evidence="25" key="3">
    <citation type="submission" date="2025-09" db="UniProtKB">
        <authorList>
            <consortium name="Ensembl"/>
        </authorList>
    </citation>
    <scope>IDENTIFICATION</scope>
    <source>
        <strain evidence="25">Hereford</strain>
    </source>
</reference>
<keyword evidence="4 21" id="KW-0732">Signal</keyword>
<evidence type="ECO:0000313" key="27">
    <source>
        <dbReference type="VGNC" id="VGNC:26020"/>
    </source>
</evidence>
<dbReference type="GO" id="GO:0004867">
    <property type="term" value="F:serine-type endopeptidase inhibitor activity"/>
    <property type="evidence" value="ECO:0007669"/>
    <property type="project" value="InterPro"/>
</dbReference>
<feature type="disulfide bond" evidence="18">
    <location>
        <begin position="174"/>
        <end position="202"/>
    </location>
</feature>
<comment type="subcellular location">
    <subcellularLocation>
        <location evidence="1">Membrane</location>
        <topology evidence="1">Single-pass type I membrane protein</topology>
    </subcellularLocation>
</comment>
<evidence type="ECO:0000256" key="16">
    <source>
        <dbReference type="ARBA" id="ARBA00083326"/>
    </source>
</evidence>
<dbReference type="SUPFAM" id="SSF56491">
    <property type="entry name" value="A heparin-binding domain"/>
    <property type="match status" value="1"/>
</dbReference>
<evidence type="ECO:0000259" key="23">
    <source>
        <dbReference type="PROSITE" id="PS51869"/>
    </source>
</evidence>
<feature type="region of interest" description="GFLD subdomain" evidence="18">
    <location>
        <begin position="46"/>
        <end position="139"/>
    </location>
</feature>
<dbReference type="InterPro" id="IPR008154">
    <property type="entry name" value="Amyloid_glyco_extra"/>
</dbReference>
<comment type="function">
    <text evidence="10">May play a role in the regulation of hemostasis. The soluble form may have inhibitory properties towards coagulation factors. May interact with cellular G-protein signaling pathways. May bind to the DNA 5'-GTCACATG-3'(CDEI box). Inhibits trypsin, chymotrypsin, plasmin, factor XIA and plasma and glandular kallikrein. Modulates the Cu/Zn nitric oxide-catalyzed autodegradation of GPC1 heparan sulfate side chains in fibroblasts.</text>
</comment>
<dbReference type="PROSITE" id="PS00280">
    <property type="entry name" value="BPTI_KUNITZ_1"/>
    <property type="match status" value="1"/>
</dbReference>
<dbReference type="InterPro" id="IPR020901">
    <property type="entry name" value="Prtase_inh_Kunz-CS"/>
</dbReference>
<dbReference type="SMART" id="SM00006">
    <property type="entry name" value="A4_EXTRA"/>
    <property type="match status" value="1"/>
</dbReference>
<feature type="region of interest" description="Disordered" evidence="19">
    <location>
        <begin position="212"/>
        <end position="296"/>
    </location>
</feature>
<comment type="similarity">
    <text evidence="18">Belongs to the APP family.</text>
</comment>
<dbReference type="VGNC" id="VGNC:26020">
    <property type="gene designation" value="APLP2"/>
</dbReference>
<dbReference type="Proteomes" id="UP000009136">
    <property type="component" value="Chromosome 29"/>
</dbReference>
<feature type="domain" description="E2" evidence="24">
    <location>
        <begin position="377"/>
        <end position="568"/>
    </location>
</feature>
<evidence type="ECO:0000256" key="21">
    <source>
        <dbReference type="SAM" id="SignalP"/>
    </source>
</evidence>
<dbReference type="CTD" id="334"/>
<dbReference type="GO" id="GO:0012505">
    <property type="term" value="C:endomembrane system"/>
    <property type="evidence" value="ECO:0007669"/>
    <property type="project" value="UniProtKB-ARBA"/>
</dbReference>
<evidence type="ECO:0000256" key="18">
    <source>
        <dbReference type="PROSITE-ProRule" id="PRU01217"/>
    </source>
</evidence>
<feature type="domain" description="E1" evidence="23">
    <location>
        <begin position="46"/>
        <end position="205"/>
    </location>
</feature>
<dbReference type="InterPro" id="IPR019744">
    <property type="entry name" value="APP_CUBD_CS"/>
</dbReference>
<keyword evidence="3" id="KW-0479">Metal-binding</keyword>
<evidence type="ECO:0000256" key="11">
    <source>
        <dbReference type="ARBA" id="ARBA00064228"/>
    </source>
</evidence>
<dbReference type="PRINTS" id="PR00759">
    <property type="entry name" value="BASICPTASE"/>
</dbReference>
<reference evidence="25" key="2">
    <citation type="submission" date="2025-08" db="UniProtKB">
        <authorList>
            <consortium name="Ensembl"/>
        </authorList>
    </citation>
    <scope>IDENTIFICATION</scope>
    <source>
        <strain evidence="25">Hereford</strain>
    </source>
</reference>
<dbReference type="GeneTree" id="ENSGT00530000063252"/>
<evidence type="ECO:0000256" key="3">
    <source>
        <dbReference type="ARBA" id="ARBA00022723"/>
    </source>
</evidence>
<feature type="compositionally biased region" description="Acidic residues" evidence="19">
    <location>
        <begin position="242"/>
        <end position="273"/>
    </location>
</feature>
<evidence type="ECO:0000256" key="17">
    <source>
        <dbReference type="ARBA" id="ARBA00084071"/>
    </source>
</evidence>
<evidence type="ECO:0000313" key="25">
    <source>
        <dbReference type="Ensembl" id="ENSBTAP00000067367.2"/>
    </source>
</evidence>
<evidence type="ECO:0000256" key="10">
    <source>
        <dbReference type="ARBA" id="ARBA00055856"/>
    </source>
</evidence>
<gene>
    <name evidence="25 27" type="primary">APLP2</name>
</gene>
<dbReference type="InterPro" id="IPR036880">
    <property type="entry name" value="Kunitz_BPTI_sf"/>
</dbReference>
<feature type="chain" id="PRO_5041960403" description="Amyloid beta precursor like protein 2" evidence="21">
    <location>
        <begin position="32"/>
        <end position="755"/>
    </location>
</feature>
<dbReference type="PROSITE" id="PS00320">
    <property type="entry name" value="APP_INTRA"/>
    <property type="match status" value="1"/>
</dbReference>
<dbReference type="PRINTS" id="PR00203">
    <property type="entry name" value="AMYLOIDA4"/>
</dbReference>
<sequence length="755" mass="85742">MAATGTAATAATGKLLVLLLLGLTAPAAALAGYIEALAASAGTGFAVAEPQIAMFCGKLNMHVNIQTGRWEPDPSGTQSCFGTKEEVLQYCQEMYPELQITNVMEANQPVSVDNWCRRDKKQCKSHIVIPFKCLVGEFVSDVLLVPEKCLFFHKERMEVCENHQRWHTVVKEACLTQEMTLYSYSMLLPCGVDQFHGTEYVCCPQTKVVQTAVSKEDEEDDDDNDDEDQEEDYDVYKSEFPTEADLEDFTEATADGEDDDEEEEEEGEEEVVEDRDYYYDTFKGDDYNEESPTEPSSYRAAAEEEITHDIRAVCSQEALTGPCRAVMPRWYFDLSKGKCVRFIYGGCGGNRNNFESEDYCMAVCKAMIPPTPLPTNDVDVYFETSADDNEHARFQKAKEQLEIRHRNRMDRVKKEWEEAELQAKNLPKAERQTLIQHFQAMVKALEKEAASEKQQLVETHLARVEAMLNDRRRVALENYLAALQSDPPRPHRILQALRRYVRAENKDRLHTLRHYQHVLAVDPEKAAQMRSQVMTHLHVIEERRNQSLSLLYKVPYVAQEIQEEIDELLQEQRADMDQFSSSFSETPVDVRVSSEESDEIPPFHSLHPFPSLPENEGSALGEQDGGLIGAEEKVINSKKKVDENMVIDETLDVKEMIFNAERVGGLEEEPESVGPLREDFSLSSSALIGLLVVAVAIATIIVISLVMLRRRQYGSISHGIVEVDPMLTPEERHLSKMQNHGYENPTYKYLEQMQI</sequence>
<evidence type="ECO:0000256" key="8">
    <source>
        <dbReference type="ARBA" id="ARBA00023157"/>
    </source>
</evidence>
<keyword evidence="26" id="KW-1185">Reference proteome</keyword>
<dbReference type="Pfam" id="PF02177">
    <property type="entry name" value="APP_N"/>
    <property type="match status" value="1"/>
</dbReference>
<comment type="caution">
    <text evidence="18">Lacks conserved residue(s) required for the propagation of feature annotation.</text>
</comment>
<dbReference type="Gene3D" id="3.30.1490.140">
    <property type="entry name" value="Amyloidogenic glycoprotein, copper-binding domain"/>
    <property type="match status" value="1"/>
</dbReference>
<evidence type="ECO:0000313" key="26">
    <source>
        <dbReference type="Proteomes" id="UP000009136"/>
    </source>
</evidence>
<dbReference type="CDD" id="cd21709">
    <property type="entry name" value="JMTM_APLP2"/>
    <property type="match status" value="1"/>
</dbReference>
<dbReference type="InterPro" id="IPR015849">
    <property type="entry name" value="Amyloid_glyco_heparin-bd"/>
</dbReference>
<dbReference type="SUPFAM" id="SSF109843">
    <property type="entry name" value="CAPPD, an extracellular domain of amyloid beta A4 protein"/>
    <property type="match status" value="1"/>
</dbReference>
<dbReference type="PROSITE" id="PS00319">
    <property type="entry name" value="APP_CUBD"/>
    <property type="match status" value="1"/>
</dbReference>
<evidence type="ECO:0000256" key="13">
    <source>
        <dbReference type="ARBA" id="ARBA00077357"/>
    </source>
</evidence>
<dbReference type="Pfam" id="PF00014">
    <property type="entry name" value="Kunitz_BPTI"/>
    <property type="match status" value="1"/>
</dbReference>
<evidence type="ECO:0000256" key="20">
    <source>
        <dbReference type="SAM" id="Phobius"/>
    </source>
</evidence>
<feature type="compositionally biased region" description="Acidic residues" evidence="19">
    <location>
        <begin position="216"/>
        <end position="233"/>
    </location>
</feature>
<name>A0A3Q1M9W8_BOVIN</name>
<dbReference type="Gene3D" id="6.10.250.1670">
    <property type="match status" value="1"/>
</dbReference>
<evidence type="ECO:0000256" key="9">
    <source>
        <dbReference type="ARBA" id="ARBA00023180"/>
    </source>
</evidence>
<proteinExistence type="inferred from homology"/>
<dbReference type="SUPFAM" id="SSF89811">
    <property type="entry name" value="Amyloid beta a4 protein copper binding domain (domain 2)"/>
    <property type="match status" value="1"/>
</dbReference>
<dbReference type="GO" id="GO:0008201">
    <property type="term" value="F:heparin binding"/>
    <property type="evidence" value="ECO:0007669"/>
    <property type="project" value="UniProtKB-UniRule"/>
</dbReference>
<feature type="region of interest" description="CuBD subdomain" evidence="18">
    <location>
        <begin position="147"/>
        <end position="205"/>
    </location>
</feature>
<dbReference type="PROSITE" id="PS51869">
    <property type="entry name" value="APP_E1"/>
    <property type="match status" value="1"/>
</dbReference>
<comment type="subunit">
    <text evidence="11">Interacts with CPEB1. Interacts (via NPXY motif) with DAB2 (via PID domain); the interaction is impaired by tyrosine phosphorylation of the NPXY motif. Interacts (via cytoplasmic domain) with APBB2/FE65L. Interacts (via intracellular domain) with APBB3/FE65L2.</text>
</comment>
<feature type="disulfide bond" evidence="18">
    <location>
        <begin position="149"/>
        <end position="203"/>
    </location>
</feature>
<feature type="transmembrane region" description="Helical" evidence="20">
    <location>
        <begin position="686"/>
        <end position="708"/>
    </location>
</feature>
<dbReference type="InterPro" id="IPR011993">
    <property type="entry name" value="PH-like_dom_sf"/>
</dbReference>
<dbReference type="CDD" id="cd22607">
    <property type="entry name" value="Kunitz_ABPP-like"/>
    <property type="match status" value="1"/>
</dbReference>
<feature type="domain" description="BPTI/Kunitz inhibitor" evidence="22">
    <location>
        <begin position="314"/>
        <end position="364"/>
    </location>
</feature>
<dbReference type="GO" id="GO:0046914">
    <property type="term" value="F:transition metal ion binding"/>
    <property type="evidence" value="ECO:0007669"/>
    <property type="project" value="InterPro"/>
</dbReference>
<dbReference type="Gene3D" id="3.90.570.10">
    <property type="entry name" value="Amyloidogenic glycoprotein, heparin-binding domain"/>
    <property type="match status" value="1"/>
</dbReference>
<dbReference type="InterPro" id="IPR019745">
    <property type="entry name" value="Amyloid_glyco_intracell_CS"/>
</dbReference>
<feature type="signal peptide" evidence="21">
    <location>
        <begin position="1"/>
        <end position="31"/>
    </location>
</feature>
<evidence type="ECO:0000256" key="4">
    <source>
        <dbReference type="ARBA" id="ARBA00022729"/>
    </source>
</evidence>
<evidence type="ECO:0000256" key="5">
    <source>
        <dbReference type="ARBA" id="ARBA00022989"/>
    </source>
</evidence>
<evidence type="ECO:0000256" key="12">
    <source>
        <dbReference type="ARBA" id="ARBA00073717"/>
    </source>
</evidence>
<dbReference type="Bgee" id="ENSBTAG00000016168">
    <property type="expression patterns" value="Expressed in thyroid gland and 104 other cell types or tissues"/>
</dbReference>
<dbReference type="GO" id="GO:0016020">
    <property type="term" value="C:membrane"/>
    <property type="evidence" value="ECO:0007669"/>
    <property type="project" value="UniProtKB-SubCell"/>
</dbReference>
<dbReference type="InterPro" id="IPR002223">
    <property type="entry name" value="Kunitz_BPTI"/>
</dbReference>
<dbReference type="Pfam" id="PF12925">
    <property type="entry name" value="APP_E2"/>
    <property type="match status" value="1"/>
</dbReference>
<dbReference type="RefSeq" id="XP_005226922.1">
    <property type="nucleotide sequence ID" value="XM_005226865.5"/>
</dbReference>
<dbReference type="InterPro" id="IPR019543">
    <property type="entry name" value="APP_amyloid_C"/>
</dbReference>
<feature type="disulfide bond" evidence="18">
    <location>
        <begin position="160"/>
        <end position="190"/>
    </location>
</feature>
<dbReference type="Pfam" id="PF12924">
    <property type="entry name" value="APP_Cu_bd"/>
    <property type="match status" value="1"/>
</dbReference>
<keyword evidence="7 20" id="KW-0472">Membrane</keyword>
<feature type="disulfide bond" evidence="18">
    <location>
        <begin position="116"/>
        <end position="123"/>
    </location>
</feature>
<evidence type="ECO:0000256" key="2">
    <source>
        <dbReference type="ARBA" id="ARBA00022692"/>
    </source>
</evidence>
<dbReference type="Gene3D" id="4.10.410.10">
    <property type="entry name" value="Pancreatic trypsin inhibitor Kunitz domain"/>
    <property type="match status" value="1"/>
</dbReference>
<dbReference type="InterPro" id="IPR011178">
    <property type="entry name" value="Amyloid_glyco_Cu-bd"/>
</dbReference>
<evidence type="ECO:0000256" key="19">
    <source>
        <dbReference type="SAM" id="MobiDB-lite"/>
    </source>
</evidence>
<evidence type="ECO:0000259" key="24">
    <source>
        <dbReference type="PROSITE" id="PS51870"/>
    </source>
</evidence>
<feature type="compositionally biased region" description="Basic and acidic residues" evidence="19">
    <location>
        <begin position="274"/>
        <end position="286"/>
    </location>
</feature>
<dbReference type="InterPro" id="IPR036669">
    <property type="entry name" value="Amyloid_Cu-bd_sf"/>
</dbReference>
<keyword evidence="9" id="KW-0325">Glycoprotein</keyword>
<organism evidence="25 26">
    <name type="scientific">Bos taurus</name>
    <name type="common">Bovine</name>
    <dbReference type="NCBI Taxonomy" id="9913"/>
    <lineage>
        <taxon>Eukaryota</taxon>
        <taxon>Metazoa</taxon>
        <taxon>Chordata</taxon>
        <taxon>Craniata</taxon>
        <taxon>Vertebrata</taxon>
        <taxon>Euteleostomi</taxon>
        <taxon>Mammalia</taxon>
        <taxon>Eutheria</taxon>
        <taxon>Laurasiatheria</taxon>
        <taxon>Artiodactyla</taxon>
        <taxon>Ruminantia</taxon>
        <taxon>Pecora</taxon>
        <taxon>Bovidae</taxon>
        <taxon>Bovinae</taxon>
        <taxon>Bos</taxon>
    </lineage>
</organism>
<dbReference type="SMART" id="SM00131">
    <property type="entry name" value="KU"/>
    <property type="match status" value="1"/>
</dbReference>
<dbReference type="InterPro" id="IPR008155">
    <property type="entry name" value="Amyloid_glyco"/>
</dbReference>
<evidence type="ECO:0000256" key="1">
    <source>
        <dbReference type="ARBA" id="ARBA00004479"/>
    </source>
</evidence>
<evidence type="ECO:0000259" key="22">
    <source>
        <dbReference type="PROSITE" id="PS50279"/>
    </source>
</evidence>
<keyword evidence="5 20" id="KW-1133">Transmembrane helix</keyword>
<accession>A0A3Q1M9W8</accession>
<dbReference type="PANTHER" id="PTHR23103:SF14">
    <property type="entry name" value="AMYLOID BETA PRECURSOR LIKE PROTEIN 2"/>
    <property type="match status" value="1"/>
</dbReference>
<dbReference type="Pfam" id="PF10515">
    <property type="entry name" value="APP_amyloid"/>
    <property type="match status" value="1"/>
</dbReference>
<dbReference type="VEuPathDB" id="HostDB:ENSBTAG00000016168"/>
<evidence type="ECO:0000256" key="7">
    <source>
        <dbReference type="ARBA" id="ARBA00023136"/>
    </source>
</evidence>
<dbReference type="InterPro" id="IPR036454">
    <property type="entry name" value="Amyloid_glyco_heparin-bd_sf"/>
</dbReference>
<dbReference type="FunFam" id="1.20.120.770:FF:000001">
    <property type="entry name" value="Amyloid beta A4 protein-like isoform 1"/>
    <property type="match status" value="1"/>
</dbReference>
<dbReference type="FunFam" id="4.10.410.10:FF:000003">
    <property type="entry name" value="amyloid-like protein 2 isoform X1"/>
    <property type="match status" value="1"/>
</dbReference>
<evidence type="ECO:0000256" key="15">
    <source>
        <dbReference type="ARBA" id="ARBA00082397"/>
    </source>
</evidence>
<keyword evidence="6" id="KW-0186">Copper</keyword>
<dbReference type="OrthoDB" id="6147836at2759"/>
<dbReference type="InterPro" id="IPR036176">
    <property type="entry name" value="E2_sf"/>
</dbReference>
<dbReference type="PANTHER" id="PTHR23103">
    <property type="entry name" value="ALZHEIMER'S DISEASE BETA-AMYLOID RELATED"/>
    <property type="match status" value="1"/>
</dbReference>
<keyword evidence="8 18" id="KW-1015">Disulfide bond</keyword>
<reference evidence="25" key="1">
    <citation type="submission" date="2018-03" db="EMBL/GenBank/DDBJ databases">
        <title>ARS-UCD1.2.</title>
        <authorList>
            <person name="Rosen B.D."/>
            <person name="Bickhart D.M."/>
            <person name="Koren S."/>
            <person name="Schnabel R.D."/>
            <person name="Hall R."/>
            <person name="Zimin A."/>
            <person name="Dreischer C."/>
            <person name="Schultheiss S."/>
            <person name="Schroeder S.G."/>
            <person name="Elsik C.G."/>
            <person name="Couldrey C."/>
            <person name="Liu G.E."/>
            <person name="Van Tassell C.P."/>
            <person name="Phillippy A.M."/>
            <person name="Smith T.P.L."/>
            <person name="Medrano J.F."/>
        </authorList>
    </citation>
    <scope>NUCLEOTIDE SEQUENCE [LARGE SCALE GENOMIC DNA]</scope>
    <source>
        <strain evidence="25">Hereford</strain>
    </source>
</reference>
<evidence type="ECO:0000256" key="6">
    <source>
        <dbReference type="ARBA" id="ARBA00023008"/>
    </source>
</evidence>
<dbReference type="Gene3D" id="2.30.29.30">
    <property type="entry name" value="Pleckstrin-homology domain (PH domain)/Phosphotyrosine-binding domain (PTB)"/>
    <property type="match status" value="1"/>
</dbReference>
<evidence type="ECO:0000256" key="14">
    <source>
        <dbReference type="ARBA" id="ARBA00081074"/>
    </source>
</evidence>
<dbReference type="Gene3D" id="1.20.120.770">
    <property type="entry name" value="Amyloid precursor protein, E2 domain"/>
    <property type="match status" value="1"/>
</dbReference>
<dbReference type="GeneID" id="785005"/>
<dbReference type="AlphaFoldDB" id="A0A3Q1M9W8"/>
<dbReference type="Ensembl" id="ENSBTAT00000071927.3">
    <property type="protein sequence ID" value="ENSBTAP00000067367.2"/>
    <property type="gene ID" value="ENSBTAG00000016168.8"/>
</dbReference>
<keyword evidence="2 20" id="KW-0812">Transmembrane</keyword>